<dbReference type="KEGG" id="mcui:G8O30_01525"/>
<dbReference type="GO" id="GO:0031419">
    <property type="term" value="F:cobalamin binding"/>
    <property type="evidence" value="ECO:0007669"/>
    <property type="project" value="InterPro"/>
</dbReference>
<dbReference type="GO" id="GO:0050667">
    <property type="term" value="P:homocysteine metabolic process"/>
    <property type="evidence" value="ECO:0007669"/>
    <property type="project" value="TreeGrafter"/>
</dbReference>
<dbReference type="Gene3D" id="3.40.50.280">
    <property type="entry name" value="Cobalamin-binding domain"/>
    <property type="match status" value="1"/>
</dbReference>
<dbReference type="PANTHER" id="PTHR45833">
    <property type="entry name" value="METHIONINE SYNTHASE"/>
    <property type="match status" value="1"/>
</dbReference>
<dbReference type="GO" id="GO:0005829">
    <property type="term" value="C:cytosol"/>
    <property type="evidence" value="ECO:0007669"/>
    <property type="project" value="TreeGrafter"/>
</dbReference>
<sequence>MQSMITHATDTMLEGNTSKLISIVEECRKLGWSNLTIFEELLKPALYTVGDKWESDEVTVADEHLATMTVDYILSFLQKAEDSQTKIERTAMLFCVEGEEHYLGLKMTASILSLSGWEVKFLGPNLPTKYAVHFAKKWKPQLIGISVSMRGLIKNVEECTSELASLSHRPSIFVGGRIVALKEKMMLPRNVERITSLYDLQHWLTHKNMQDTSFQKEVTLR</sequence>
<evidence type="ECO:0000256" key="1">
    <source>
        <dbReference type="ARBA" id="ARBA00022723"/>
    </source>
</evidence>
<accession>A0A7S8HEI1</accession>
<dbReference type="InterPro" id="IPR036724">
    <property type="entry name" value="Cobalamin-bd_sf"/>
</dbReference>
<dbReference type="RefSeq" id="WP_239673260.1">
    <property type="nucleotide sequence ID" value="NZ_CP049742.1"/>
</dbReference>
<feature type="domain" description="B12-binding" evidence="3">
    <location>
        <begin position="88"/>
        <end position="211"/>
    </location>
</feature>
<dbReference type="PROSITE" id="PS51332">
    <property type="entry name" value="B12_BINDING"/>
    <property type="match status" value="1"/>
</dbReference>
<dbReference type="Pfam" id="PF02310">
    <property type="entry name" value="B12-binding"/>
    <property type="match status" value="1"/>
</dbReference>
<dbReference type="InterPro" id="IPR036594">
    <property type="entry name" value="Meth_synthase_dom"/>
</dbReference>
<dbReference type="EMBL" id="CP049742">
    <property type="protein sequence ID" value="QPC45742.1"/>
    <property type="molecule type" value="Genomic_DNA"/>
</dbReference>
<dbReference type="Pfam" id="PF02607">
    <property type="entry name" value="B12-binding_2"/>
    <property type="match status" value="1"/>
</dbReference>
<keyword evidence="2" id="KW-0170">Cobalt</keyword>
<keyword evidence="1" id="KW-0479">Metal-binding</keyword>
<gene>
    <name evidence="4" type="ORF">G8O30_01525</name>
</gene>
<reference evidence="4 5" key="1">
    <citation type="submission" date="2019-07" db="EMBL/GenBank/DDBJ databases">
        <title>Genome sequence of 2 isolates from Red Sea Mangroves.</title>
        <authorList>
            <person name="Sefrji F."/>
            <person name="Michoud G."/>
            <person name="Merlino G."/>
            <person name="Daffonchio D."/>
        </authorList>
    </citation>
    <scope>NUCLEOTIDE SEQUENCE [LARGE SCALE GENOMIC DNA]</scope>
    <source>
        <strain evidence="4 5">R1DC41</strain>
    </source>
</reference>
<evidence type="ECO:0000259" key="3">
    <source>
        <dbReference type="PROSITE" id="PS51332"/>
    </source>
</evidence>
<keyword evidence="5" id="KW-1185">Reference proteome</keyword>
<evidence type="ECO:0000313" key="5">
    <source>
        <dbReference type="Proteomes" id="UP000593626"/>
    </source>
</evidence>
<protein>
    <submittedName>
        <fullName evidence="4">Cobalamin-binding protein</fullName>
    </submittedName>
</protein>
<dbReference type="GO" id="GO:0046872">
    <property type="term" value="F:metal ion binding"/>
    <property type="evidence" value="ECO:0007669"/>
    <property type="project" value="UniProtKB-KW"/>
</dbReference>
<proteinExistence type="predicted"/>
<dbReference type="SUPFAM" id="SSF52242">
    <property type="entry name" value="Cobalamin (vitamin B12)-binding domain"/>
    <property type="match status" value="1"/>
</dbReference>
<evidence type="ECO:0000313" key="4">
    <source>
        <dbReference type="EMBL" id="QPC45742.1"/>
    </source>
</evidence>
<dbReference type="Gene3D" id="1.10.1240.10">
    <property type="entry name" value="Methionine synthase domain"/>
    <property type="match status" value="1"/>
</dbReference>
<evidence type="ECO:0000256" key="2">
    <source>
        <dbReference type="ARBA" id="ARBA00023285"/>
    </source>
</evidence>
<dbReference type="SUPFAM" id="SSF47644">
    <property type="entry name" value="Methionine synthase domain"/>
    <property type="match status" value="1"/>
</dbReference>
<dbReference type="InterPro" id="IPR006158">
    <property type="entry name" value="Cobalamin-bd"/>
</dbReference>
<dbReference type="InterPro" id="IPR050554">
    <property type="entry name" value="Met_Synthase/Corrinoid"/>
</dbReference>
<dbReference type="GO" id="GO:0008705">
    <property type="term" value="F:methionine synthase activity"/>
    <property type="evidence" value="ECO:0007669"/>
    <property type="project" value="TreeGrafter"/>
</dbReference>
<organism evidence="4 5">
    <name type="scientific">Mangrovibacillus cuniculi</name>
    <dbReference type="NCBI Taxonomy" id="2593652"/>
    <lineage>
        <taxon>Bacteria</taxon>
        <taxon>Bacillati</taxon>
        <taxon>Bacillota</taxon>
        <taxon>Bacilli</taxon>
        <taxon>Bacillales</taxon>
        <taxon>Bacillaceae</taxon>
        <taxon>Mangrovibacillus</taxon>
    </lineage>
</organism>
<dbReference type="Proteomes" id="UP000593626">
    <property type="component" value="Chromosome"/>
</dbReference>
<dbReference type="AlphaFoldDB" id="A0A7S8HEI1"/>
<dbReference type="PANTHER" id="PTHR45833:SF1">
    <property type="entry name" value="METHIONINE SYNTHASE"/>
    <property type="match status" value="1"/>
</dbReference>
<dbReference type="InterPro" id="IPR003759">
    <property type="entry name" value="Cbl-bd_cap"/>
</dbReference>
<dbReference type="GO" id="GO:0046653">
    <property type="term" value="P:tetrahydrofolate metabolic process"/>
    <property type="evidence" value="ECO:0007669"/>
    <property type="project" value="TreeGrafter"/>
</dbReference>
<name>A0A7S8HEI1_9BACI</name>